<evidence type="ECO:0000313" key="1">
    <source>
        <dbReference type="EMBL" id="EMM7456186.1"/>
    </source>
</evidence>
<gene>
    <name evidence="1" type="ORF">P7U51_000638</name>
</gene>
<name>A0AAN4EV63_CITFR</name>
<dbReference type="InterPro" id="IPR056209">
    <property type="entry name" value="SU10_adaptor"/>
</dbReference>
<dbReference type="Proteomes" id="UP001169574">
    <property type="component" value="Unassembled WGS sequence"/>
</dbReference>
<reference evidence="1" key="1">
    <citation type="submission" date="2024-02" db="EMBL/GenBank/DDBJ databases">
        <authorList>
            <consortium name="Clinical and Environmental Microbiology Branch: Whole genome sequencing antimicrobial resistance pathogens in the healthcare setting"/>
        </authorList>
    </citation>
    <scope>NUCLEOTIDE SEQUENCE</scope>
    <source>
        <strain evidence="1">Whole organism</strain>
    </source>
</reference>
<proteinExistence type="predicted"/>
<comment type="caution">
    <text evidence="1">The sequence shown here is derived from an EMBL/GenBank/DDBJ whole genome shotgun (WGS) entry which is preliminary data.</text>
</comment>
<accession>A0AAN4EV63</accession>
<dbReference type="AlphaFoldDB" id="A0AAN4EV63"/>
<organism evidence="1 2">
    <name type="scientific">Citrobacter freundii</name>
    <dbReference type="NCBI Taxonomy" id="546"/>
    <lineage>
        <taxon>Bacteria</taxon>
        <taxon>Pseudomonadati</taxon>
        <taxon>Pseudomonadota</taxon>
        <taxon>Gammaproteobacteria</taxon>
        <taxon>Enterobacterales</taxon>
        <taxon>Enterobacteriaceae</taxon>
        <taxon>Citrobacter</taxon>
        <taxon>Citrobacter freundii complex</taxon>
    </lineage>
</organism>
<protein>
    <submittedName>
        <fullName evidence="1">Uncharacterized protein</fullName>
    </submittedName>
</protein>
<dbReference type="RefSeq" id="WP_086504184.1">
    <property type="nucleotide sequence ID" value="NZ_NGRE01000001.1"/>
</dbReference>
<evidence type="ECO:0000313" key="2">
    <source>
        <dbReference type="Proteomes" id="UP001169574"/>
    </source>
</evidence>
<dbReference type="EMBL" id="ABLGCN030000001">
    <property type="protein sequence ID" value="EMM7456186.1"/>
    <property type="molecule type" value="Genomic_DNA"/>
</dbReference>
<dbReference type="Pfam" id="PF24175">
    <property type="entry name" value="SU10_adaptor"/>
    <property type="match status" value="1"/>
</dbReference>
<sequence>MTIAVVDVLGRVNTQLRDPGFIRWTKSELLGYFNDAVRAVALKRPDATASVIPFTCAAGVRQQLPESVYQLIDIVGQDSGRAMVPGDRVTLDTADPMWRTTSGEVSAEAYLYNPALPQYFMLYPGVAEGVTLEMAVSLYPVEVTLEELDEEDPVAMAISDIFINPVVDWCLYRAFSKDAPGQDDNLAKQHLQNYNDAMGIKNNVDKAGVKAKAVRAAGQTGVAP</sequence>